<dbReference type="RefSeq" id="WP_372824056.1">
    <property type="nucleotide sequence ID" value="NZ_JARRIC010000003.1"/>
</dbReference>
<evidence type="ECO:0000313" key="3">
    <source>
        <dbReference type="Proteomes" id="UP001571980"/>
    </source>
</evidence>
<comment type="caution">
    <text evidence="2">The sequence shown here is derived from an EMBL/GenBank/DDBJ whole genome shotgun (WGS) entry which is preliminary data.</text>
</comment>
<sequence>MRVEETAKKLGVSKGLVSKLLHMLEKEGIVKKRGGISK</sequence>
<protein>
    <submittedName>
        <fullName evidence="2">ArsR family transcriptional regulator</fullName>
    </submittedName>
</protein>
<evidence type="ECO:0000259" key="1">
    <source>
        <dbReference type="Pfam" id="PF01022"/>
    </source>
</evidence>
<dbReference type="EMBL" id="JARRIG010000005">
    <property type="protein sequence ID" value="MFA4804683.1"/>
    <property type="molecule type" value="Genomic_DNA"/>
</dbReference>
<reference evidence="2 3" key="1">
    <citation type="submission" date="2023-03" db="EMBL/GenBank/DDBJ databases">
        <title>Speciation in Pyrococcus: adaptation to high temperature as a mechanism.</title>
        <authorList>
            <person name="Gu J."/>
        </authorList>
    </citation>
    <scope>NUCLEOTIDE SEQUENCE [LARGE SCALE GENOMIC DNA]</scope>
    <source>
        <strain evidence="2 3">LMOA34</strain>
    </source>
</reference>
<dbReference type="InterPro" id="IPR036388">
    <property type="entry name" value="WH-like_DNA-bd_sf"/>
</dbReference>
<dbReference type="SUPFAM" id="SSF46785">
    <property type="entry name" value="Winged helix' DNA-binding domain"/>
    <property type="match status" value="1"/>
</dbReference>
<name>A0ABV4T7P9_9EURY</name>
<keyword evidence="3" id="KW-1185">Reference proteome</keyword>
<dbReference type="InterPro" id="IPR001845">
    <property type="entry name" value="HTH_ArsR_DNA-bd_dom"/>
</dbReference>
<proteinExistence type="predicted"/>
<organism evidence="2 3">
    <name type="scientific">Pyrococcus kukulkanii</name>
    <dbReference type="NCBI Taxonomy" id="1609559"/>
    <lineage>
        <taxon>Archaea</taxon>
        <taxon>Methanobacteriati</taxon>
        <taxon>Methanobacteriota</taxon>
        <taxon>Thermococci</taxon>
        <taxon>Thermococcales</taxon>
        <taxon>Thermococcaceae</taxon>
        <taxon>Pyrococcus</taxon>
    </lineage>
</organism>
<gene>
    <name evidence="2" type="ORF">P8X34_08065</name>
</gene>
<evidence type="ECO:0000313" key="2">
    <source>
        <dbReference type="EMBL" id="MFA4804683.1"/>
    </source>
</evidence>
<dbReference type="Proteomes" id="UP001571980">
    <property type="component" value="Unassembled WGS sequence"/>
</dbReference>
<dbReference type="Gene3D" id="1.10.10.10">
    <property type="entry name" value="Winged helix-like DNA-binding domain superfamily/Winged helix DNA-binding domain"/>
    <property type="match status" value="1"/>
</dbReference>
<accession>A0ABV4T7P9</accession>
<feature type="domain" description="HTH arsR-type" evidence="1">
    <location>
        <begin position="1"/>
        <end position="32"/>
    </location>
</feature>
<dbReference type="InterPro" id="IPR036390">
    <property type="entry name" value="WH_DNA-bd_sf"/>
</dbReference>
<dbReference type="Pfam" id="PF01022">
    <property type="entry name" value="HTH_5"/>
    <property type="match status" value="1"/>
</dbReference>